<dbReference type="Gene3D" id="3.30.450.180">
    <property type="match status" value="1"/>
</dbReference>
<sequence>MDGHWNIVRSNAAAEGLLAASDGRNAVQLTYAGAWRDPIDNWDDIAWAGLARVQAQAARVPQDEVLAERVDLTTWAMGDLPDPSAGASGPVLCPNFRSGTDLIRTVSVVAQFGSPLDVTLDELRIELTHPADDDARRFFGGG</sequence>
<accession>A0ABP5IH12</accession>
<comment type="caution">
    <text evidence="2">The sequence shown here is derived from an EMBL/GenBank/DDBJ whole genome shotgun (WGS) entry which is preliminary data.</text>
</comment>
<dbReference type="Pfam" id="PF17765">
    <property type="entry name" value="MLTR_LBD"/>
    <property type="match status" value="1"/>
</dbReference>
<evidence type="ECO:0000313" key="2">
    <source>
        <dbReference type="EMBL" id="GAA2098415.1"/>
    </source>
</evidence>
<protein>
    <recommendedName>
        <fullName evidence="1">MmyB-like transcription regulator ligand binding domain-containing protein</fullName>
    </recommendedName>
</protein>
<dbReference type="EMBL" id="BAAAMQ010000007">
    <property type="protein sequence ID" value="GAA2098415.1"/>
    <property type="molecule type" value="Genomic_DNA"/>
</dbReference>
<proteinExistence type="predicted"/>
<feature type="domain" description="MmyB-like transcription regulator ligand binding" evidence="1">
    <location>
        <begin position="1"/>
        <end position="137"/>
    </location>
</feature>
<gene>
    <name evidence="2" type="ORF">GCM10009726_07300</name>
</gene>
<keyword evidence="3" id="KW-1185">Reference proteome</keyword>
<reference evidence="3" key="1">
    <citation type="journal article" date="2019" name="Int. J. Syst. Evol. Microbiol.">
        <title>The Global Catalogue of Microorganisms (GCM) 10K type strain sequencing project: providing services to taxonomists for standard genome sequencing and annotation.</title>
        <authorList>
            <consortium name="The Broad Institute Genomics Platform"/>
            <consortium name="The Broad Institute Genome Sequencing Center for Infectious Disease"/>
            <person name="Wu L."/>
            <person name="Ma J."/>
        </authorList>
    </citation>
    <scope>NUCLEOTIDE SEQUENCE [LARGE SCALE GENOMIC DNA]</scope>
    <source>
        <strain evidence="3">JCM 13813</strain>
    </source>
</reference>
<organism evidence="2 3">
    <name type="scientific">Nocardioides furvisabuli</name>
    <dbReference type="NCBI Taxonomy" id="375542"/>
    <lineage>
        <taxon>Bacteria</taxon>
        <taxon>Bacillati</taxon>
        <taxon>Actinomycetota</taxon>
        <taxon>Actinomycetes</taxon>
        <taxon>Propionibacteriales</taxon>
        <taxon>Nocardioidaceae</taxon>
        <taxon>Nocardioides</taxon>
    </lineage>
</organism>
<name>A0ABP5IH12_9ACTN</name>
<dbReference type="InterPro" id="IPR041413">
    <property type="entry name" value="MLTR_LBD"/>
</dbReference>
<evidence type="ECO:0000313" key="3">
    <source>
        <dbReference type="Proteomes" id="UP001501161"/>
    </source>
</evidence>
<evidence type="ECO:0000259" key="1">
    <source>
        <dbReference type="Pfam" id="PF17765"/>
    </source>
</evidence>
<dbReference type="Proteomes" id="UP001501161">
    <property type="component" value="Unassembled WGS sequence"/>
</dbReference>